<dbReference type="RefSeq" id="XP_025532992.1">
    <property type="nucleotide sequence ID" value="XM_025677672.1"/>
</dbReference>
<dbReference type="AlphaFoldDB" id="A0A8T8XGP7"/>
<gene>
    <name evidence="2" type="ORF">BO86DRAFT_77854</name>
</gene>
<accession>A0A8T8XGP7</accession>
<organism evidence="2 3">
    <name type="scientific">Aspergillus japonicus CBS 114.51</name>
    <dbReference type="NCBI Taxonomy" id="1448312"/>
    <lineage>
        <taxon>Eukaryota</taxon>
        <taxon>Fungi</taxon>
        <taxon>Dikarya</taxon>
        <taxon>Ascomycota</taxon>
        <taxon>Pezizomycotina</taxon>
        <taxon>Eurotiomycetes</taxon>
        <taxon>Eurotiomycetidae</taxon>
        <taxon>Eurotiales</taxon>
        <taxon>Aspergillaceae</taxon>
        <taxon>Aspergillus</taxon>
        <taxon>Aspergillus subgen. Circumdati</taxon>
    </lineage>
</organism>
<dbReference type="EMBL" id="KZ824771">
    <property type="protein sequence ID" value="RAH87098.1"/>
    <property type="molecule type" value="Genomic_DNA"/>
</dbReference>
<sequence>MHFPLRQSSTRFVPVLSPFFCCSCAGVTQPTAQKTPSPLLYHHAYHCESEPAYPLSRSGRWSSHHHHHHHHRRQTNKDEEARGGRSDATGRRFRVLPLSIIKLLCTYYYR</sequence>
<evidence type="ECO:0000256" key="1">
    <source>
        <dbReference type="SAM" id="MobiDB-lite"/>
    </source>
</evidence>
<name>A0A8T8XGP7_ASPJA</name>
<feature type="compositionally biased region" description="Basic and acidic residues" evidence="1">
    <location>
        <begin position="75"/>
        <end position="88"/>
    </location>
</feature>
<proteinExistence type="predicted"/>
<evidence type="ECO:0000313" key="3">
    <source>
        <dbReference type="Proteomes" id="UP000249497"/>
    </source>
</evidence>
<reference evidence="2 3" key="1">
    <citation type="submission" date="2018-02" db="EMBL/GenBank/DDBJ databases">
        <title>The genomes of Aspergillus section Nigri reveals drivers in fungal speciation.</title>
        <authorList>
            <consortium name="DOE Joint Genome Institute"/>
            <person name="Vesth T.C."/>
            <person name="Nybo J."/>
            <person name="Theobald S."/>
            <person name="Brandl J."/>
            <person name="Frisvad J.C."/>
            <person name="Nielsen K.F."/>
            <person name="Lyhne E.K."/>
            <person name="Kogle M.E."/>
            <person name="Kuo A."/>
            <person name="Riley R."/>
            <person name="Clum A."/>
            <person name="Nolan M."/>
            <person name="Lipzen A."/>
            <person name="Salamov A."/>
            <person name="Henrissat B."/>
            <person name="Wiebenga A."/>
            <person name="De vries R.P."/>
            <person name="Grigoriev I.V."/>
            <person name="Mortensen U.H."/>
            <person name="Andersen M.R."/>
            <person name="Baker S.E."/>
        </authorList>
    </citation>
    <scope>NUCLEOTIDE SEQUENCE [LARGE SCALE GENOMIC DNA]</scope>
    <source>
        <strain evidence="2 3">CBS 114.51</strain>
    </source>
</reference>
<feature type="compositionally biased region" description="Basic residues" evidence="1">
    <location>
        <begin position="62"/>
        <end position="74"/>
    </location>
</feature>
<dbReference type="Proteomes" id="UP000249497">
    <property type="component" value="Unassembled WGS sequence"/>
</dbReference>
<keyword evidence="3" id="KW-1185">Reference proteome</keyword>
<feature type="region of interest" description="Disordered" evidence="1">
    <location>
        <begin position="55"/>
        <end position="88"/>
    </location>
</feature>
<evidence type="ECO:0000313" key="2">
    <source>
        <dbReference type="EMBL" id="RAH87098.1"/>
    </source>
</evidence>
<protein>
    <submittedName>
        <fullName evidence="2">Uncharacterized protein</fullName>
    </submittedName>
</protein>
<dbReference type="GeneID" id="37181365"/>